<dbReference type="AlphaFoldDB" id="D5ADW5"/>
<dbReference type="EMBL" id="BT124487">
    <property type="protein sequence ID" value="ADE77734.1"/>
    <property type="molecule type" value="mRNA"/>
</dbReference>
<evidence type="ECO:0000313" key="1">
    <source>
        <dbReference type="EMBL" id="ADE77734.1"/>
    </source>
</evidence>
<name>D5ADW5_PICSI</name>
<organism evidence="1">
    <name type="scientific">Picea sitchensis</name>
    <name type="common">Sitka spruce</name>
    <name type="synonym">Pinus sitchensis</name>
    <dbReference type="NCBI Taxonomy" id="3332"/>
    <lineage>
        <taxon>Eukaryota</taxon>
        <taxon>Viridiplantae</taxon>
        <taxon>Streptophyta</taxon>
        <taxon>Embryophyta</taxon>
        <taxon>Tracheophyta</taxon>
        <taxon>Spermatophyta</taxon>
        <taxon>Pinopsida</taxon>
        <taxon>Pinidae</taxon>
        <taxon>Conifers I</taxon>
        <taxon>Pinales</taxon>
        <taxon>Pinaceae</taxon>
        <taxon>Picea</taxon>
    </lineage>
</organism>
<protein>
    <submittedName>
        <fullName evidence="1">Uncharacterized protein</fullName>
    </submittedName>
</protein>
<sequence length="160" mass="18532">MDPNDTQMLAGLVNSNARLLRLIQKQCHDLTDDSSSNSGVGDLECRVRDLIRSFRRLEGVFATVHNKEFQDYQDLQSDADRDDLKFRRNSINILCKLTACLNHWSTELERLNAEMTDLQASKRRRICVNSEGESTARSESMKIRRVEWMVLRKILSTLGW</sequence>
<proteinExistence type="evidence at transcript level"/>
<reference evidence="1" key="1">
    <citation type="submission" date="2010-04" db="EMBL/GenBank/DDBJ databases">
        <authorList>
            <person name="Reid K.E."/>
            <person name="Liao N."/>
            <person name="Chan S."/>
            <person name="Docking R."/>
            <person name="Taylor G."/>
            <person name="Moore R."/>
            <person name="Mayo M."/>
            <person name="Munro S."/>
            <person name="King J."/>
            <person name="Yanchuk A."/>
            <person name="Holt R."/>
            <person name="Jones S."/>
            <person name="Marra M."/>
            <person name="Ritland C.E."/>
            <person name="Ritland K."/>
            <person name="Bohlmann J."/>
        </authorList>
    </citation>
    <scope>NUCLEOTIDE SEQUENCE</scope>
    <source>
        <tissue evidence="1">Bud</tissue>
    </source>
</reference>
<accession>D5ADW5</accession>